<feature type="compositionally biased region" description="Low complexity" evidence="1">
    <location>
        <begin position="55"/>
        <end position="64"/>
    </location>
</feature>
<feature type="region of interest" description="Disordered" evidence="1">
    <location>
        <begin position="155"/>
        <end position="217"/>
    </location>
</feature>
<accession>A0A511KSE7</accession>
<name>A0A511KSE7_RHOTO</name>
<feature type="region of interest" description="Disordered" evidence="1">
    <location>
        <begin position="1"/>
        <end position="138"/>
    </location>
</feature>
<feature type="compositionally biased region" description="Pro residues" evidence="1">
    <location>
        <begin position="172"/>
        <end position="181"/>
    </location>
</feature>
<feature type="compositionally biased region" description="Basic and acidic residues" evidence="1">
    <location>
        <begin position="248"/>
        <end position="263"/>
    </location>
</feature>
<comment type="caution">
    <text evidence="2">The sequence shown here is derived from an EMBL/GenBank/DDBJ whole genome shotgun (WGS) entry which is preliminary data.</text>
</comment>
<dbReference type="OrthoDB" id="2530218at2759"/>
<evidence type="ECO:0000313" key="3">
    <source>
        <dbReference type="Proteomes" id="UP000321518"/>
    </source>
</evidence>
<sequence length="647" mass="68691">MTAVPPSPTRFSHSSRSSTSHNGSASDHSDGEIYSPSLHSDHEPEHPSLVTQGYSSSDDWSASDAEQDDFDLVASRDLCGSVSGASSEDEMGEGKMRLSFPDPMASEHEHDHDEDSQSARSDEDLRSNEHDGRAQDLATSLVGGDYSLLLDVSPASPVSAASTPASSSVPPLSSPAPPPSTEPSSTSAALHAWLRMSSDEKTDQAAQASLPVNKREGEKSMVIESMGSSAATVVPAAGEVGMRRVVGGEEQRAGVGEERKEEALATPTSTDASLKSPMPQTKSANIHACSSARPSRDNTLHETARTLATIFALCIGLWVTGSWLSAGKGLTAPSNVAISTTTSTNQVIRVASSAIVPALTSIVEAVTALSATSAAHRTGLVDASSASLASVPTGTKSWSSFLGLESAPVRSALPAAPELARLEPGVDSEGEASEACESSSTEGEEAEAHNGDEAVQDDEADSSSPFLLDAPEEAFKHFFSSAHMKELHEWFVATGQRSSRRFQQDAQDVLAHLAKMRAPVAQEQQSPGRHSSQHGFRSHFYSLRLPSFDYPFGVNRVRSRFADLSAISTSHADQVLRRAARSLDHLSSTTSHTLLPVVDRLKAGSRFSESKIKRAAWTAQVLERRVKWFAQGGSEEEYPKLCGCPFA</sequence>
<gene>
    <name evidence="2" type="ORF">Rt10032_c28g6843</name>
</gene>
<organism evidence="2 3">
    <name type="scientific">Rhodotorula toruloides</name>
    <name type="common">Yeast</name>
    <name type="synonym">Rhodosporidium toruloides</name>
    <dbReference type="NCBI Taxonomy" id="5286"/>
    <lineage>
        <taxon>Eukaryota</taxon>
        <taxon>Fungi</taxon>
        <taxon>Dikarya</taxon>
        <taxon>Basidiomycota</taxon>
        <taxon>Pucciniomycotina</taxon>
        <taxon>Microbotryomycetes</taxon>
        <taxon>Sporidiobolales</taxon>
        <taxon>Sporidiobolaceae</taxon>
        <taxon>Rhodotorula</taxon>
    </lineage>
</organism>
<feature type="compositionally biased region" description="Low complexity" evidence="1">
    <location>
        <begin position="155"/>
        <end position="171"/>
    </location>
</feature>
<evidence type="ECO:0000256" key="1">
    <source>
        <dbReference type="SAM" id="MobiDB-lite"/>
    </source>
</evidence>
<evidence type="ECO:0000313" key="2">
    <source>
        <dbReference type="EMBL" id="GEM12826.1"/>
    </source>
</evidence>
<dbReference type="Proteomes" id="UP000321518">
    <property type="component" value="Unassembled WGS sequence"/>
</dbReference>
<feature type="region of interest" description="Disordered" evidence="1">
    <location>
        <begin position="423"/>
        <end position="465"/>
    </location>
</feature>
<feature type="compositionally biased region" description="Low complexity" evidence="1">
    <location>
        <begin position="9"/>
        <end position="26"/>
    </location>
</feature>
<dbReference type="EMBL" id="BJWK01000028">
    <property type="protein sequence ID" value="GEM12826.1"/>
    <property type="molecule type" value="Genomic_DNA"/>
</dbReference>
<protein>
    <submittedName>
        <fullName evidence="2">Uncharacterized protein</fullName>
    </submittedName>
</protein>
<proteinExistence type="predicted"/>
<feature type="compositionally biased region" description="Basic and acidic residues" evidence="1">
    <location>
        <begin position="105"/>
        <end position="134"/>
    </location>
</feature>
<feature type="compositionally biased region" description="Polar residues" evidence="1">
    <location>
        <begin position="266"/>
        <end position="281"/>
    </location>
</feature>
<reference evidence="2 3" key="1">
    <citation type="submission" date="2019-07" db="EMBL/GenBank/DDBJ databases">
        <title>Rhodotorula toruloides NBRC10032 genome sequencing.</title>
        <authorList>
            <person name="Shida Y."/>
            <person name="Takaku H."/>
            <person name="Ogasawara W."/>
            <person name="Mori K."/>
        </authorList>
    </citation>
    <scope>NUCLEOTIDE SEQUENCE [LARGE SCALE GENOMIC DNA]</scope>
    <source>
        <strain evidence="2 3">NBRC10032</strain>
    </source>
</reference>
<dbReference type="AlphaFoldDB" id="A0A511KSE7"/>
<feature type="region of interest" description="Disordered" evidence="1">
    <location>
        <begin position="248"/>
        <end position="281"/>
    </location>
</feature>